<gene>
    <name evidence="2" type="ORF">H5P27_14795</name>
</gene>
<dbReference type="EMBL" id="JACHVC010000012">
    <property type="protein sequence ID" value="MBC2607317.1"/>
    <property type="molecule type" value="Genomic_DNA"/>
</dbReference>
<protein>
    <submittedName>
        <fullName evidence="2">Uncharacterized protein</fullName>
    </submittedName>
</protein>
<accession>A0A7X1B7Y7</accession>
<evidence type="ECO:0000313" key="2">
    <source>
        <dbReference type="EMBL" id="MBC2607317.1"/>
    </source>
</evidence>
<comment type="caution">
    <text evidence="2">The sequence shown here is derived from an EMBL/GenBank/DDBJ whole genome shotgun (WGS) entry which is preliminary data.</text>
</comment>
<keyword evidence="3" id="KW-1185">Reference proteome</keyword>
<dbReference type="AlphaFoldDB" id="A0A7X1B7Y7"/>
<evidence type="ECO:0000313" key="3">
    <source>
        <dbReference type="Proteomes" id="UP000526501"/>
    </source>
</evidence>
<sequence>MSRQHALGRTKESLLNRKRREAQRRERAEKAARRAGLSGEAAAREIATLQSSKNLRQPVESSVSAAFGRVVAEIREQIRGTEGRPAHNAPVDIKLVFRSLDLQSKGLIFRREQKESSVSLELATRILPDED</sequence>
<feature type="compositionally biased region" description="Basic and acidic residues" evidence="1">
    <location>
        <begin position="23"/>
        <end position="32"/>
    </location>
</feature>
<name>A0A7X1B7Y7_9BACT</name>
<reference evidence="2 3" key="1">
    <citation type="submission" date="2020-07" db="EMBL/GenBank/DDBJ databases">
        <authorList>
            <person name="Feng X."/>
        </authorList>
    </citation>
    <scope>NUCLEOTIDE SEQUENCE [LARGE SCALE GENOMIC DNA]</scope>
    <source>
        <strain evidence="2 3">JCM23202</strain>
    </source>
</reference>
<evidence type="ECO:0000256" key="1">
    <source>
        <dbReference type="SAM" id="MobiDB-lite"/>
    </source>
</evidence>
<dbReference type="Proteomes" id="UP000526501">
    <property type="component" value="Unassembled WGS sequence"/>
</dbReference>
<proteinExistence type="predicted"/>
<organism evidence="2 3">
    <name type="scientific">Pelagicoccus albus</name>
    <dbReference type="NCBI Taxonomy" id="415222"/>
    <lineage>
        <taxon>Bacteria</taxon>
        <taxon>Pseudomonadati</taxon>
        <taxon>Verrucomicrobiota</taxon>
        <taxon>Opitutia</taxon>
        <taxon>Puniceicoccales</taxon>
        <taxon>Pelagicoccaceae</taxon>
        <taxon>Pelagicoccus</taxon>
    </lineage>
</organism>
<feature type="region of interest" description="Disordered" evidence="1">
    <location>
        <begin position="1"/>
        <end position="41"/>
    </location>
</feature>
<dbReference type="RefSeq" id="WP_185661166.1">
    <property type="nucleotide sequence ID" value="NZ_CAWPOO010000012.1"/>
</dbReference>